<dbReference type="OrthoDB" id="8187528at2759"/>
<evidence type="ECO:0000256" key="2">
    <source>
        <dbReference type="ARBA" id="ARBA00004236"/>
    </source>
</evidence>
<dbReference type="VEuPathDB" id="VectorBase:AAEL000234"/>
<dbReference type="PANTHER" id="PTHR11923">
    <property type="entry name" value="SCAVENGER RECEPTOR CLASS B TYPE-1 SR-B1"/>
    <property type="match status" value="1"/>
</dbReference>
<evidence type="ECO:0000256" key="8">
    <source>
        <dbReference type="ARBA" id="ARBA00023180"/>
    </source>
</evidence>
<dbReference type="PRINTS" id="PR01609">
    <property type="entry name" value="CD36FAMILY"/>
</dbReference>
<keyword evidence="4" id="KW-1003">Cell membrane</keyword>
<dbReference type="HOGENOM" id="CLU_019853_2_1_1"/>
<evidence type="ECO:0000256" key="6">
    <source>
        <dbReference type="ARBA" id="ARBA00022989"/>
    </source>
</evidence>
<comment type="subcellular location">
    <subcellularLocation>
        <location evidence="2">Cell membrane</location>
    </subcellularLocation>
</comment>
<sequence>MNIMDAKLCEKKKKRHIKLCDLIAISSISCLAVIFFTVGFFIQRNDLTKLILDDRLEMRQFTPHFKWWQNTSDVLVTCKVYVFSVTNAERWMNNLDEQLHFEEIGPIVYRETLDHHNVVFHPENSTISYNSRRQLHFMSELNESGILNKTIIIPNTAVLAMAAKLQNSNSLVKWGYRAILSSSGDKVFVNTTIFNYLWNQTSPIIKSARKIVPFMVPLENIGALSVMYNDYNDRVNVRHGVQHGDNQFFMINSYRNRPTVPGYIPENGDCFASIVNSSEGALYQQNLDENSVIIYWRRTLCRAVPLYFERKVQRGPILGYEYVLPDSSYDRLTNVSEDCYKGQNDFLENGMTDMSKCYNGFPIAATSPHYYARNFTMANKISGMQPNREKHYSYTIAEPTLGIPIDQRARTQSNLVIPSLTGFSNDIQKFSNMILPMFWIEYHQNELPLRIINLIRIFNIVKDIQSYLPFVFYALFILLLLIALNKAWKIDSKYIQIPSVMIQEKCLQNNNNSDLIKQ</sequence>
<dbReference type="eggNOG" id="KOG3776">
    <property type="taxonomic scope" value="Eukaryota"/>
</dbReference>
<dbReference type="OMA" id="YGSSYNW"/>
<organism evidence="10 11">
    <name type="scientific">Aedes aegypti</name>
    <name type="common">Yellowfever mosquito</name>
    <name type="synonym">Culex aegypti</name>
    <dbReference type="NCBI Taxonomy" id="7159"/>
    <lineage>
        <taxon>Eukaryota</taxon>
        <taxon>Metazoa</taxon>
        <taxon>Ecdysozoa</taxon>
        <taxon>Arthropoda</taxon>
        <taxon>Hexapoda</taxon>
        <taxon>Insecta</taxon>
        <taxon>Pterygota</taxon>
        <taxon>Neoptera</taxon>
        <taxon>Endopterygota</taxon>
        <taxon>Diptera</taxon>
        <taxon>Nematocera</taxon>
        <taxon>Culicoidea</taxon>
        <taxon>Culicidae</taxon>
        <taxon>Culicinae</taxon>
        <taxon>Aedini</taxon>
        <taxon>Aedes</taxon>
        <taxon>Stegomyia</taxon>
    </lineage>
</organism>
<dbReference type="KEGG" id="aag:5572043"/>
<protein>
    <submittedName>
        <fullName evidence="10">AAEL000234-PA</fullName>
    </submittedName>
</protein>
<feature type="transmembrane region" description="Helical" evidence="9">
    <location>
        <begin position="466"/>
        <end position="484"/>
    </location>
</feature>
<feature type="transmembrane region" description="Helical" evidence="9">
    <location>
        <begin position="21"/>
        <end position="42"/>
    </location>
</feature>
<evidence type="ECO:0000256" key="1">
    <source>
        <dbReference type="ARBA" id="ARBA00003156"/>
    </source>
</evidence>
<dbReference type="GeneID" id="5572043"/>
<dbReference type="GO" id="GO:0005737">
    <property type="term" value="C:cytoplasm"/>
    <property type="evidence" value="ECO:0007669"/>
    <property type="project" value="TreeGrafter"/>
</dbReference>
<dbReference type="EMBL" id="CH477189">
    <property type="protein sequence ID" value="EAT48768.1"/>
    <property type="molecule type" value="Genomic_DNA"/>
</dbReference>
<gene>
    <name evidence="10" type="primary">SCRB7</name>
    <name evidence="10" type="ORF">AaeL_AAEL000234</name>
</gene>
<evidence type="ECO:0000256" key="3">
    <source>
        <dbReference type="ARBA" id="ARBA00010532"/>
    </source>
</evidence>
<reference evidence="10" key="3">
    <citation type="submission" date="2012-09" db="EMBL/GenBank/DDBJ databases">
        <authorList>
            <consortium name="VectorBase"/>
        </authorList>
    </citation>
    <scope>NUCLEOTIDE SEQUENCE</scope>
    <source>
        <strain evidence="10">Liverpool</strain>
    </source>
</reference>
<evidence type="ECO:0000256" key="7">
    <source>
        <dbReference type="ARBA" id="ARBA00023136"/>
    </source>
</evidence>
<evidence type="ECO:0000256" key="9">
    <source>
        <dbReference type="SAM" id="Phobius"/>
    </source>
</evidence>
<dbReference type="InterPro" id="IPR002159">
    <property type="entry name" value="CD36_fam"/>
</dbReference>
<evidence type="ECO:0000313" key="10">
    <source>
        <dbReference type="EMBL" id="EAT48768.1"/>
    </source>
</evidence>
<evidence type="ECO:0000256" key="4">
    <source>
        <dbReference type="ARBA" id="ARBA00022475"/>
    </source>
</evidence>
<reference evidence="10" key="2">
    <citation type="journal article" date="2007" name="Science">
        <title>Genome sequence of Aedes aegypti, a major arbovirus vector.</title>
        <authorList>
            <person name="Nene V."/>
            <person name="Wortman J.R."/>
            <person name="Lawson D."/>
            <person name="Haas B."/>
            <person name="Kodira C."/>
            <person name="Tu Z.J."/>
            <person name="Loftus B."/>
            <person name="Xi Z."/>
            <person name="Megy K."/>
            <person name="Grabherr M."/>
            <person name="Ren Q."/>
            <person name="Zdobnov E.M."/>
            <person name="Lobo N.F."/>
            <person name="Campbell K.S."/>
            <person name="Brown S.E."/>
            <person name="Bonaldo M.F."/>
            <person name="Zhu J."/>
            <person name="Sinkins S.P."/>
            <person name="Hogenkamp D.G."/>
            <person name="Amedeo P."/>
            <person name="Arensburger P."/>
            <person name="Atkinson P.W."/>
            <person name="Bidwell S."/>
            <person name="Biedler J."/>
            <person name="Birney E."/>
            <person name="Bruggner R.V."/>
            <person name="Costas J."/>
            <person name="Coy M.R."/>
            <person name="Crabtree J."/>
            <person name="Crawford M."/>
            <person name="Debruyn B."/>
            <person name="Decaprio D."/>
            <person name="Eiglmeier K."/>
            <person name="Eisenstadt E."/>
            <person name="El-Dorry H."/>
            <person name="Gelbart W.M."/>
            <person name="Gomes S.L."/>
            <person name="Hammond M."/>
            <person name="Hannick L.I."/>
            <person name="Hogan J.R."/>
            <person name="Holmes M.H."/>
            <person name="Jaffe D."/>
            <person name="Johnston J.S."/>
            <person name="Kennedy R.C."/>
            <person name="Koo H."/>
            <person name="Kravitz S."/>
            <person name="Kriventseva E.V."/>
            <person name="Kulp D."/>
            <person name="Labutti K."/>
            <person name="Lee E."/>
            <person name="Li S."/>
            <person name="Lovin D.D."/>
            <person name="Mao C."/>
            <person name="Mauceli E."/>
            <person name="Menck C.F."/>
            <person name="Miller J.R."/>
            <person name="Montgomery P."/>
            <person name="Mori A."/>
            <person name="Nascimento A.L."/>
            <person name="Naveira H.F."/>
            <person name="Nusbaum C."/>
            <person name="O'leary S."/>
            <person name="Orvis J."/>
            <person name="Pertea M."/>
            <person name="Quesneville H."/>
            <person name="Reidenbach K.R."/>
            <person name="Rogers Y.H."/>
            <person name="Roth C.W."/>
            <person name="Schneider J.R."/>
            <person name="Schatz M."/>
            <person name="Shumway M."/>
            <person name="Stanke M."/>
            <person name="Stinson E.O."/>
            <person name="Tubio J.M."/>
            <person name="Vanzee J.P."/>
            <person name="Verjovski-Almeida S."/>
            <person name="Werner D."/>
            <person name="White O."/>
            <person name="Wyder S."/>
            <person name="Zeng Q."/>
            <person name="Zhao Q."/>
            <person name="Zhao Y."/>
            <person name="Hill C.A."/>
            <person name="Raikhel A.S."/>
            <person name="Soares M.B."/>
            <person name="Knudson D.L."/>
            <person name="Lee N.H."/>
            <person name="Galagan J."/>
            <person name="Salzberg S.L."/>
            <person name="Paulsen I.T."/>
            <person name="Dimopoulos G."/>
            <person name="Collins F.H."/>
            <person name="Birren B."/>
            <person name="Fraser-Liggett C.M."/>
            <person name="Severson D.W."/>
        </authorList>
    </citation>
    <scope>NUCLEOTIDE SEQUENCE [LARGE SCALE GENOMIC DNA]</scope>
    <source>
        <strain evidence="10">Liverpool</strain>
    </source>
</reference>
<dbReference type="PhylomeDB" id="Q17PS3"/>
<keyword evidence="6 9" id="KW-1133">Transmembrane helix</keyword>
<keyword evidence="5 9" id="KW-0812">Transmembrane</keyword>
<evidence type="ECO:0000313" key="11">
    <source>
        <dbReference type="Proteomes" id="UP000682892"/>
    </source>
</evidence>
<comment type="function">
    <text evidence="1">Plays an olfactory role that is not restricted to pheromone sensitivity.</text>
</comment>
<dbReference type="GO" id="GO:0005886">
    <property type="term" value="C:plasma membrane"/>
    <property type="evidence" value="ECO:0007669"/>
    <property type="project" value="UniProtKB-SubCell"/>
</dbReference>
<keyword evidence="7 9" id="KW-0472">Membrane</keyword>
<dbReference type="PANTHER" id="PTHR11923:SF89">
    <property type="entry name" value="GH15894P"/>
    <property type="match status" value="1"/>
</dbReference>
<dbReference type="AlphaFoldDB" id="Q17PS3"/>
<keyword evidence="8" id="KW-0325">Glycoprotein</keyword>
<dbReference type="Pfam" id="PF01130">
    <property type="entry name" value="CD36"/>
    <property type="match status" value="1"/>
</dbReference>
<comment type="similarity">
    <text evidence="3">Belongs to the CD36 family.</text>
</comment>
<proteinExistence type="inferred from homology"/>
<reference evidence="10" key="1">
    <citation type="submission" date="2005-10" db="EMBL/GenBank/DDBJ databases">
        <authorList>
            <person name="Loftus B.J."/>
            <person name="Nene V.M."/>
            <person name="Hannick L.I."/>
            <person name="Bidwell S."/>
            <person name="Haas B."/>
            <person name="Amedeo P."/>
            <person name="Orvis J."/>
            <person name="Wortman J.R."/>
            <person name="White O.R."/>
            <person name="Salzberg S."/>
            <person name="Shumway M."/>
            <person name="Koo H."/>
            <person name="Zhao Y."/>
            <person name="Holmes M."/>
            <person name="Miller J."/>
            <person name="Schatz M."/>
            <person name="Pop M."/>
            <person name="Pai G."/>
            <person name="Utterback T."/>
            <person name="Rogers Y.-H."/>
            <person name="Kravitz S."/>
            <person name="Fraser C.M."/>
        </authorList>
    </citation>
    <scope>NUCLEOTIDE SEQUENCE</scope>
    <source>
        <strain evidence="10">Liverpool</strain>
    </source>
</reference>
<name>Q17PS3_AEDAE</name>
<evidence type="ECO:0000256" key="5">
    <source>
        <dbReference type="ARBA" id="ARBA00022692"/>
    </source>
</evidence>
<dbReference type="GO" id="GO:0005044">
    <property type="term" value="F:scavenger receptor activity"/>
    <property type="evidence" value="ECO:0007669"/>
    <property type="project" value="TreeGrafter"/>
</dbReference>
<dbReference type="Proteomes" id="UP000682892">
    <property type="component" value="Chromosome 1"/>
</dbReference>
<dbReference type="PaxDb" id="7159-AAEL000234-PA"/>
<accession>Q17PS3</accession>